<dbReference type="InterPro" id="IPR014907">
    <property type="entry name" value="BT4734-like_N"/>
</dbReference>
<dbReference type="EMBL" id="SPSB01000003">
    <property type="protein sequence ID" value="TFV94475.1"/>
    <property type="molecule type" value="Genomic_DNA"/>
</dbReference>
<dbReference type="RefSeq" id="WP_135073836.1">
    <property type="nucleotide sequence ID" value="NZ_SPSB01000003.1"/>
</dbReference>
<evidence type="ECO:0000313" key="3">
    <source>
        <dbReference type="Proteomes" id="UP000297647"/>
    </source>
</evidence>
<protein>
    <recommendedName>
        <fullName evidence="1">BT4734-like N-terminal domain-containing protein</fullName>
    </recommendedName>
</protein>
<name>A0A4Y9QU53_9BACT</name>
<dbReference type="NCBIfam" id="NF040562">
    <property type="entry name" value="PrimPol_Db"/>
    <property type="match status" value="1"/>
</dbReference>
<feature type="domain" description="BT4734-like N-terminal" evidence="1">
    <location>
        <begin position="55"/>
        <end position="180"/>
    </location>
</feature>
<proteinExistence type="predicted"/>
<evidence type="ECO:0000259" key="1">
    <source>
        <dbReference type="Pfam" id="PF08800"/>
    </source>
</evidence>
<evidence type="ECO:0000313" key="2">
    <source>
        <dbReference type="EMBL" id="TFV94475.1"/>
    </source>
</evidence>
<keyword evidence="3" id="KW-1185">Reference proteome</keyword>
<dbReference type="AlphaFoldDB" id="A0A4Y9QU53"/>
<sequence>MIRLGKHITQAGDQLYDVSIEKLHKALINPQGEVASLQRKLQAIRAMDPNQYRKMKTSLPYIVCAQFHPKARRKENFLFTERFLIDIDHLSDHELNIQDLRKKFAQDERVELMFSSPSGDGLKLLFKIDPKISDSSYYVLFYKAFCIHLEKKYLLGTALDHKTHDVSRCCFVSFDPEAYFNTNAKAINPADFVRKDSFLDLEQVQFQADQILKSQKEIQKVELSPEKSQPGQDLSDEILAFIKEKTGQRTRNKTPEKYFEQPEELEKIIAELQVFLDEVNSKIENIKPISYGRQIKVSSGNTWAEINVFFGKKGVSIVPTTKTGSHREFAKTITDYLKASFSTY</sequence>
<comment type="caution">
    <text evidence="2">The sequence shown here is derived from an EMBL/GenBank/DDBJ whole genome shotgun (WGS) entry which is preliminary data.</text>
</comment>
<accession>A0A4Y9QU53</accession>
<reference evidence="2 3" key="1">
    <citation type="submission" date="2019-03" db="EMBL/GenBank/DDBJ databases">
        <title>Algoriphagus sp. nov, a new strain isolated from root system soil of mangrove plant Kandelia.</title>
        <authorList>
            <person name="Yin Q."/>
            <person name="Wang K."/>
            <person name="Song Z."/>
        </authorList>
    </citation>
    <scope>NUCLEOTIDE SEQUENCE [LARGE SCALE GENOMIC DNA]</scope>
    <source>
        <strain evidence="2 3">XY-J91</strain>
    </source>
</reference>
<dbReference type="Pfam" id="PF08800">
    <property type="entry name" value="BT4734-like_N"/>
    <property type="match status" value="1"/>
</dbReference>
<organism evidence="2 3">
    <name type="scientific">Algoriphagus kandeliae</name>
    <dbReference type="NCBI Taxonomy" id="2562278"/>
    <lineage>
        <taxon>Bacteria</taxon>
        <taxon>Pseudomonadati</taxon>
        <taxon>Bacteroidota</taxon>
        <taxon>Cytophagia</taxon>
        <taxon>Cytophagales</taxon>
        <taxon>Cyclobacteriaceae</taxon>
        <taxon>Algoriphagus</taxon>
    </lineage>
</organism>
<dbReference type="OrthoDB" id="1522635at2"/>
<gene>
    <name evidence="2" type="ORF">E4S40_10665</name>
</gene>
<dbReference type="Proteomes" id="UP000297647">
    <property type="component" value="Unassembled WGS sequence"/>
</dbReference>